<proteinExistence type="predicted"/>
<name>A0AAE4FQ58_9CYAN</name>
<sequence>MHLLYLDDSGSAANRNEEYFVLAGVSVFEAQTSWFTQELDRLAQSIDAGNPGQIEFHASEIFSRKKSPWNSMSREDAQGVIKAVLQVLARSYDSARVFACAVHKDSFPDRDPVEMAFEDLCSRFNLYLSRLRALGDRQQGLLILDKSTYETPLQRLARDFQTLGTQWGVIRNLADTPFFVDSHASRLVQLADHVAYSIFRRYNARDTQYFDIFASKFDSADGVVHGLAHKQMVDQSCMCPACLSRRVSQAFRGMTGESVL</sequence>
<dbReference type="InterPro" id="IPR024524">
    <property type="entry name" value="DUF3800"/>
</dbReference>
<dbReference type="EMBL" id="JAVMIP010000001">
    <property type="protein sequence ID" value="MDS3859277.1"/>
    <property type="molecule type" value="Genomic_DNA"/>
</dbReference>
<keyword evidence="2" id="KW-1185">Reference proteome</keyword>
<organism evidence="1 2">
    <name type="scientific">Pseudocalidococcus azoricus BACA0444</name>
    <dbReference type="NCBI Taxonomy" id="2918990"/>
    <lineage>
        <taxon>Bacteria</taxon>
        <taxon>Bacillati</taxon>
        <taxon>Cyanobacteriota</taxon>
        <taxon>Cyanophyceae</taxon>
        <taxon>Acaryochloridales</taxon>
        <taxon>Thermosynechococcaceae</taxon>
        <taxon>Pseudocalidococcus</taxon>
        <taxon>Pseudocalidococcus azoricus</taxon>
    </lineage>
</organism>
<reference evidence="2" key="1">
    <citation type="submission" date="2023-07" db="EMBL/GenBank/DDBJ databases">
        <authorList>
            <person name="Luz R."/>
            <person name="Cordeiro R."/>
            <person name="Fonseca A."/>
            <person name="Goncalves V."/>
        </authorList>
    </citation>
    <scope>NUCLEOTIDE SEQUENCE [LARGE SCALE GENOMIC DNA]</scope>
    <source>
        <strain evidence="2">BACA0444</strain>
    </source>
</reference>
<comment type="caution">
    <text evidence="1">The sequence shown here is derived from an EMBL/GenBank/DDBJ whole genome shotgun (WGS) entry which is preliminary data.</text>
</comment>
<accession>A0AAE4FQ58</accession>
<dbReference type="AlphaFoldDB" id="A0AAE4FQ58"/>
<dbReference type="Pfam" id="PF12686">
    <property type="entry name" value="DUF3800"/>
    <property type="match status" value="1"/>
</dbReference>
<evidence type="ECO:0000313" key="1">
    <source>
        <dbReference type="EMBL" id="MDS3859277.1"/>
    </source>
</evidence>
<protein>
    <submittedName>
        <fullName evidence="1">DUF3800 domain-containing protein</fullName>
    </submittedName>
</protein>
<evidence type="ECO:0000313" key="2">
    <source>
        <dbReference type="Proteomes" id="UP001268256"/>
    </source>
</evidence>
<gene>
    <name evidence="1" type="ORF">RIF25_00510</name>
</gene>
<dbReference type="RefSeq" id="WP_322876612.1">
    <property type="nucleotide sequence ID" value="NZ_JAVMIP010000001.1"/>
</dbReference>
<dbReference type="Proteomes" id="UP001268256">
    <property type="component" value="Unassembled WGS sequence"/>
</dbReference>